<proteinExistence type="predicted"/>
<dbReference type="OrthoDB" id="402382at2"/>
<keyword evidence="3" id="KW-1185">Reference proteome</keyword>
<reference evidence="2 3" key="1">
    <citation type="journal article" date="2012" name="J. Bacteriol.">
        <title>Complete genome sequence of Mycoplasma haemocanis strain Illinois.</title>
        <authorList>
            <person name="do Nascimento N.C."/>
            <person name="Guimaraes A.M."/>
            <person name="Santos A.P."/>
            <person name="Sanmiguel P.J."/>
            <person name="Messick J.B."/>
        </authorList>
    </citation>
    <scope>NUCLEOTIDE SEQUENCE [LARGE SCALE GENOMIC DNA]</scope>
    <source>
        <strain evidence="2 3">Illinois</strain>
    </source>
</reference>
<evidence type="ECO:0000313" key="2">
    <source>
        <dbReference type="EMBL" id="AEW45364.1"/>
    </source>
</evidence>
<dbReference type="EMBL" id="CP003199">
    <property type="protein sequence ID" value="AEW45364.1"/>
    <property type="molecule type" value="Genomic_DNA"/>
</dbReference>
<dbReference type="KEGG" id="mhe:MHC_02500"/>
<feature type="compositionally biased region" description="Polar residues" evidence="1">
    <location>
        <begin position="41"/>
        <end position="52"/>
    </location>
</feature>
<dbReference type="HOGENOM" id="CLU_1446181_0_0_14"/>
<dbReference type="AlphaFoldDB" id="H6N6U2"/>
<gene>
    <name evidence="2" type="ordered locus">MHC_02500</name>
</gene>
<dbReference type="Proteomes" id="UP000009135">
    <property type="component" value="Chromosome"/>
</dbReference>
<name>H6N6U2_MYCHN</name>
<protein>
    <submittedName>
        <fullName evidence="2">Uncharacterized protein</fullName>
    </submittedName>
</protein>
<organism evidence="2 3">
    <name type="scientific">Mycoplasma haemocanis (strain Illinois)</name>
    <dbReference type="NCBI Taxonomy" id="1111676"/>
    <lineage>
        <taxon>Bacteria</taxon>
        <taxon>Bacillati</taxon>
        <taxon>Mycoplasmatota</taxon>
        <taxon>Mollicutes</taxon>
        <taxon>Mycoplasmataceae</taxon>
        <taxon>Mycoplasma</taxon>
    </lineage>
</organism>
<feature type="compositionally biased region" description="Low complexity" evidence="1">
    <location>
        <begin position="77"/>
        <end position="97"/>
    </location>
</feature>
<accession>H6N6U2</accession>
<sequence>MVLSTFTKSLLGGTLLAAGTGLSIGKAIFFPTDLDSQSLVKTSNKSVDVNQSEESKEESKDTGSPSPTSQSEEETRSQGTSTGSNFAASTITQPQTQPKKTCTIYKVLSFVNKTAFLAEDGFLDKEAKNQSKYKEIKDACDKADGKNIYVSRENVGWRLWPKYEWIYDKAKQGINWKIVNPK</sequence>
<feature type="region of interest" description="Disordered" evidence="1">
    <location>
        <begin position="41"/>
        <end position="97"/>
    </location>
</feature>
<evidence type="ECO:0000256" key="1">
    <source>
        <dbReference type="SAM" id="MobiDB-lite"/>
    </source>
</evidence>
<evidence type="ECO:0000313" key="3">
    <source>
        <dbReference type="Proteomes" id="UP000009135"/>
    </source>
</evidence>